<dbReference type="InterPro" id="IPR000421">
    <property type="entry name" value="FA58C"/>
</dbReference>
<gene>
    <name evidence="3" type="ORF">CD31_01695</name>
</gene>
<protein>
    <recommendedName>
        <fullName evidence="2">F5/8 type C domain-containing protein</fullName>
    </recommendedName>
</protein>
<feature type="transmembrane region" description="Helical" evidence="1">
    <location>
        <begin position="12"/>
        <end position="31"/>
    </location>
</feature>
<keyword evidence="1" id="KW-0472">Membrane</keyword>
<reference evidence="3 4" key="1">
    <citation type="submission" date="2014-02" db="EMBL/GenBank/DDBJ databases">
        <title>Draft genome sequence of Lysinibacillus boronitolerans NBRC 103108.</title>
        <authorList>
            <person name="Zhang F."/>
            <person name="Wang G."/>
            <person name="Zhang L."/>
        </authorList>
    </citation>
    <scope>NUCLEOTIDE SEQUENCE [LARGE SCALE GENOMIC DNA]</scope>
    <source>
        <strain evidence="3 4">NBRC 103108</strain>
    </source>
</reference>
<feature type="domain" description="F5/8 type C" evidence="2">
    <location>
        <begin position="34"/>
        <end position="208"/>
    </location>
</feature>
<dbReference type="Proteomes" id="UP000030487">
    <property type="component" value="Unassembled WGS sequence"/>
</dbReference>
<evidence type="ECO:0000259" key="2">
    <source>
        <dbReference type="PROSITE" id="PS50022"/>
    </source>
</evidence>
<dbReference type="InterPro" id="IPR008979">
    <property type="entry name" value="Galactose-bd-like_sf"/>
</dbReference>
<dbReference type="Pfam" id="PF00754">
    <property type="entry name" value="F5_F8_type_C"/>
    <property type="match status" value="1"/>
</dbReference>
<evidence type="ECO:0000313" key="4">
    <source>
        <dbReference type="Proteomes" id="UP000030487"/>
    </source>
</evidence>
<sequence>MDNKKRLEITSVFVVGLLLLNLISFGIFTGMEVSASSDTGGENVALGKEVTVSSEVEEEWGVGGNAVDGDETTSWYSWTTNNFPSSEPISETNPAWLMVDLGSPHIINRWKVIAFSVKENYQFKDVYLEGSEDGKVFTPIDSSLNNTTIDENRYSVDEDGYTVTINKSLSPTVTYQYFRIKVTNVDPLMAEAGKPNPTNIYEFELWGSPVGEIVNSETPAIGTQPAGKTVN</sequence>
<keyword evidence="1" id="KW-1133">Transmembrane helix</keyword>
<accession>A0ABR4Y4E4</accession>
<feature type="non-terminal residue" evidence="3">
    <location>
        <position position="231"/>
    </location>
</feature>
<keyword evidence="1" id="KW-0812">Transmembrane</keyword>
<evidence type="ECO:0000256" key="1">
    <source>
        <dbReference type="SAM" id="Phobius"/>
    </source>
</evidence>
<proteinExistence type="predicted"/>
<dbReference type="RefSeq" id="WP_036075278.1">
    <property type="nucleotide sequence ID" value="NZ_AVCW01000029.1"/>
</dbReference>
<organism evidence="3 4">
    <name type="scientific">Lysinibacillus boronitolerans JCM 21713 = 10a = NBRC 103108</name>
    <dbReference type="NCBI Taxonomy" id="1294264"/>
    <lineage>
        <taxon>Bacteria</taxon>
        <taxon>Bacillati</taxon>
        <taxon>Bacillota</taxon>
        <taxon>Bacilli</taxon>
        <taxon>Bacillales</taxon>
        <taxon>Bacillaceae</taxon>
        <taxon>Lysinibacillus</taxon>
    </lineage>
</organism>
<comment type="caution">
    <text evidence="3">The sequence shown here is derived from an EMBL/GenBank/DDBJ whole genome shotgun (WGS) entry which is preliminary data.</text>
</comment>
<dbReference type="Gene3D" id="2.60.120.260">
    <property type="entry name" value="Galactose-binding domain-like"/>
    <property type="match status" value="1"/>
</dbReference>
<evidence type="ECO:0000313" key="3">
    <source>
        <dbReference type="EMBL" id="KGR88985.1"/>
    </source>
</evidence>
<keyword evidence="4" id="KW-1185">Reference proteome</keyword>
<dbReference type="EMBL" id="JPVR01000053">
    <property type="protein sequence ID" value="KGR88985.1"/>
    <property type="molecule type" value="Genomic_DNA"/>
</dbReference>
<dbReference type="PROSITE" id="PS50022">
    <property type="entry name" value="FA58C_3"/>
    <property type="match status" value="1"/>
</dbReference>
<name>A0ABR4Y4E4_9BACI</name>
<dbReference type="SUPFAM" id="SSF49785">
    <property type="entry name" value="Galactose-binding domain-like"/>
    <property type="match status" value="1"/>
</dbReference>